<name>A0AAQ1HVM3_9PSED</name>
<accession>A0AAQ1HVM3</accession>
<comment type="caution">
    <text evidence="1">The sequence shown here is derived from an EMBL/GenBank/DDBJ whole genome shotgun (WGS) entry which is preliminary data.</text>
</comment>
<proteinExistence type="predicted"/>
<dbReference type="AlphaFoldDB" id="A0AAQ1HVM3"/>
<protein>
    <submittedName>
        <fullName evidence="1">Uncharacterized protein</fullName>
    </submittedName>
</protein>
<dbReference type="EMBL" id="FOLS01000016">
    <property type="protein sequence ID" value="SFD07441.1"/>
    <property type="molecule type" value="Genomic_DNA"/>
</dbReference>
<organism evidence="1 2">
    <name type="scientific">Pseudomonas citronellolis</name>
    <dbReference type="NCBI Taxonomy" id="53408"/>
    <lineage>
        <taxon>Bacteria</taxon>
        <taxon>Pseudomonadati</taxon>
        <taxon>Pseudomonadota</taxon>
        <taxon>Gammaproteobacteria</taxon>
        <taxon>Pseudomonadales</taxon>
        <taxon>Pseudomonadaceae</taxon>
        <taxon>Pseudomonas</taxon>
    </lineage>
</organism>
<keyword evidence="2" id="KW-1185">Reference proteome</keyword>
<evidence type="ECO:0000313" key="2">
    <source>
        <dbReference type="Proteomes" id="UP000183385"/>
    </source>
</evidence>
<dbReference type="Proteomes" id="UP000183385">
    <property type="component" value="Unassembled WGS sequence"/>
</dbReference>
<dbReference type="RefSeq" id="WP_074980953.1">
    <property type="nucleotide sequence ID" value="NZ_FOLS01000016.1"/>
</dbReference>
<reference evidence="1 2" key="1">
    <citation type="submission" date="2016-10" db="EMBL/GenBank/DDBJ databases">
        <authorList>
            <person name="Varghese N."/>
            <person name="Submissions S."/>
        </authorList>
    </citation>
    <scope>NUCLEOTIDE SEQUENCE [LARGE SCALE GENOMIC DNA]</scope>
    <source>
        <strain evidence="1 2">LMG 18378</strain>
    </source>
</reference>
<evidence type="ECO:0000313" key="1">
    <source>
        <dbReference type="EMBL" id="SFD07441.1"/>
    </source>
</evidence>
<gene>
    <name evidence="1" type="ORF">SAMN05216577_11617</name>
</gene>
<sequence length="151" mass="17142">MLITYRIRRLLTMQQFNWLDLAGLTALFAPLGSGWWGVGLGAWTMLLISSIALSRPTRRIFCHWTDSNGIESWFEDRGTHLIAQARKRSPVLPDGRLLEMAVCVPREMTLFASGAPICPEDQHMVELKRRLLETEQRIAEAGPEAYSEEEA</sequence>